<evidence type="ECO:0000256" key="6">
    <source>
        <dbReference type="ARBA" id="ARBA00022691"/>
    </source>
</evidence>
<evidence type="ECO:0000259" key="13">
    <source>
        <dbReference type="PROSITE" id="PS50902"/>
    </source>
</evidence>
<dbReference type="PRINTS" id="PR00371">
    <property type="entry name" value="FPNCR"/>
</dbReference>
<evidence type="ECO:0000313" key="16">
    <source>
        <dbReference type="Proteomes" id="UP000324585"/>
    </source>
</evidence>
<evidence type="ECO:0000256" key="3">
    <source>
        <dbReference type="ARBA" id="ARBA00022605"/>
    </source>
</evidence>
<keyword evidence="4" id="KW-0285">Flavoprotein</keyword>
<dbReference type="PROSITE" id="PS51384">
    <property type="entry name" value="FAD_FR"/>
    <property type="match status" value="1"/>
</dbReference>
<evidence type="ECO:0000256" key="11">
    <source>
        <dbReference type="ARBA" id="ARBA00039088"/>
    </source>
</evidence>
<evidence type="ECO:0000256" key="4">
    <source>
        <dbReference type="ARBA" id="ARBA00022630"/>
    </source>
</evidence>
<keyword evidence="7" id="KW-0274">FAD</keyword>
<keyword evidence="8" id="KW-0521">NADP</keyword>
<dbReference type="InterPro" id="IPR008254">
    <property type="entry name" value="Flavodoxin/NO_synth"/>
</dbReference>
<keyword evidence="9" id="KW-0560">Oxidoreductase</keyword>
<dbReference type="GO" id="GO:0010181">
    <property type="term" value="F:FMN binding"/>
    <property type="evidence" value="ECO:0007669"/>
    <property type="project" value="InterPro"/>
</dbReference>
<dbReference type="GO" id="GO:0030586">
    <property type="term" value="F:[methionine synthase] reductase (NADPH) activity"/>
    <property type="evidence" value="ECO:0007669"/>
    <property type="project" value="UniProtKB-EC"/>
</dbReference>
<comment type="cofactor">
    <cofactor evidence="2">
        <name>FAD</name>
        <dbReference type="ChEBI" id="CHEBI:57692"/>
    </cofactor>
</comment>
<dbReference type="Gene3D" id="3.40.50.80">
    <property type="entry name" value="Nucleotide-binding domain of ferredoxin-NADP reductase (FNR) module"/>
    <property type="match status" value="1"/>
</dbReference>
<dbReference type="FunFam" id="3.40.50.80:FF:000001">
    <property type="entry name" value="NADPH--cytochrome P450 reductase 1"/>
    <property type="match status" value="1"/>
</dbReference>
<dbReference type="OrthoDB" id="1856718at2759"/>
<dbReference type="GO" id="GO:0050667">
    <property type="term" value="P:homocysteine metabolic process"/>
    <property type="evidence" value="ECO:0007669"/>
    <property type="project" value="TreeGrafter"/>
</dbReference>
<evidence type="ECO:0000256" key="1">
    <source>
        <dbReference type="ARBA" id="ARBA00001917"/>
    </source>
</evidence>
<dbReference type="EMBL" id="VRMN01000004">
    <property type="protein sequence ID" value="KAA8494937.1"/>
    <property type="molecule type" value="Genomic_DNA"/>
</dbReference>
<dbReference type="PANTHER" id="PTHR19384">
    <property type="entry name" value="NITRIC OXIDE SYNTHASE-RELATED"/>
    <property type="match status" value="1"/>
</dbReference>
<evidence type="ECO:0000313" key="15">
    <source>
        <dbReference type="EMBL" id="KAA8494937.1"/>
    </source>
</evidence>
<dbReference type="PANTHER" id="PTHR19384:SF84">
    <property type="entry name" value="METHIONINE SYNTHASE REDUCTASE"/>
    <property type="match status" value="1"/>
</dbReference>
<dbReference type="GO" id="GO:0009086">
    <property type="term" value="P:methionine biosynthetic process"/>
    <property type="evidence" value="ECO:0007669"/>
    <property type="project" value="UniProtKB-KW"/>
</dbReference>
<evidence type="ECO:0000256" key="9">
    <source>
        <dbReference type="ARBA" id="ARBA00023002"/>
    </source>
</evidence>
<evidence type="ECO:0000256" key="8">
    <source>
        <dbReference type="ARBA" id="ARBA00022857"/>
    </source>
</evidence>
<organism evidence="15 16">
    <name type="scientific">Porphyridium purpureum</name>
    <name type="common">Red alga</name>
    <name type="synonym">Porphyridium cruentum</name>
    <dbReference type="NCBI Taxonomy" id="35688"/>
    <lineage>
        <taxon>Eukaryota</taxon>
        <taxon>Rhodophyta</taxon>
        <taxon>Bangiophyceae</taxon>
        <taxon>Porphyridiales</taxon>
        <taxon>Porphyridiaceae</taxon>
        <taxon>Porphyridium</taxon>
    </lineage>
</organism>
<dbReference type="InterPro" id="IPR001094">
    <property type="entry name" value="Flavdoxin-like"/>
</dbReference>
<dbReference type="Proteomes" id="UP000324585">
    <property type="component" value="Unassembled WGS sequence"/>
</dbReference>
<evidence type="ECO:0000256" key="5">
    <source>
        <dbReference type="ARBA" id="ARBA00022643"/>
    </source>
</evidence>
<feature type="domain" description="FAD-binding FR-type" evidence="14">
    <location>
        <begin position="234"/>
        <end position="482"/>
    </location>
</feature>
<dbReference type="Pfam" id="PF00175">
    <property type="entry name" value="NAD_binding_1"/>
    <property type="match status" value="1"/>
</dbReference>
<dbReference type="PROSITE" id="PS50902">
    <property type="entry name" value="FLAVODOXIN_LIKE"/>
    <property type="match status" value="1"/>
</dbReference>
<keyword evidence="5" id="KW-0288">FMN</keyword>
<comment type="cofactor">
    <cofactor evidence="1">
        <name>FMN</name>
        <dbReference type="ChEBI" id="CHEBI:58210"/>
    </cofactor>
</comment>
<evidence type="ECO:0000256" key="7">
    <source>
        <dbReference type="ARBA" id="ARBA00022827"/>
    </source>
</evidence>
<sequence length="652" mass="71159">MGVDVLYASATGNAEEIARRIHAELSDHGLEAGLLVELNQFVDAGWPLSPTASGTEFAGKVCVLVASTTGDGDVPANGTKVLRYLRDKAKPKKFMQGLRYCILGLGDTNFENFCNSARRIDKALLQAGAENVYLRGEADDGTGLEEVVEPWIDGLWDKLLQACSNSKGVPAPAKENGSEKIIPKETGAHENGDTLELPHPLELRVQLSVDSGDPAQEGTGHHKTWCASAAVRDMTVFNVSISAARRLTAVDLVDRRVWHAELDCSEIQFSYRPGDTVGVVPQNRDEHVDQLLKRVALPVGLSLEEVDTTAVKLVARDGGRQDIVRNVSLRTCFRDLVSLADAPKKTLLVALAQFCSDVADKRAMQWLASKEGREDYRKRIMAPGGWGILSVLDSFPSCLPSAELLLDQLPALAPRYYSAASSPKADPTRFHFAFSTVLFPDGQRGLVTGMLEDMCSSVEAGAGAELGPLRIVLGQKDHFRPPADLATPMIMIGPGTGIAPFRGFLRERQAQIDALALKNGQSAGVRGDAWLFFGCRHKDKDFLYDTELAEFVDSGVLTRLTVAFSRDSADGVKTYVQHRLLEEREQVLARLLAPGECRLYLCGDGGAMVRGVEDALCEILAPHTQNDLASARVLLKEWEKAGRYRKDVWHWG</sequence>
<dbReference type="EC" id="1.16.1.8" evidence="11"/>
<evidence type="ECO:0000256" key="12">
    <source>
        <dbReference type="ARBA" id="ARBA00040659"/>
    </source>
</evidence>
<gene>
    <name evidence="15" type="ORF">FVE85_3178</name>
</gene>
<dbReference type="InterPro" id="IPR017927">
    <property type="entry name" value="FAD-bd_FR_type"/>
</dbReference>
<evidence type="ECO:0000256" key="2">
    <source>
        <dbReference type="ARBA" id="ARBA00001974"/>
    </source>
</evidence>
<name>A0A5J4YWV3_PORPP</name>
<dbReference type="InterPro" id="IPR023173">
    <property type="entry name" value="NADPH_Cyt_P450_Rdtase_alpha"/>
</dbReference>
<keyword evidence="3" id="KW-0028">Amino-acid biosynthesis</keyword>
<dbReference type="SUPFAM" id="SSF63380">
    <property type="entry name" value="Riboflavin synthase domain-like"/>
    <property type="match status" value="1"/>
</dbReference>
<dbReference type="OMA" id="LFFGHQR"/>
<dbReference type="InterPro" id="IPR003097">
    <property type="entry name" value="CysJ-like_FAD-binding"/>
</dbReference>
<dbReference type="InterPro" id="IPR001433">
    <property type="entry name" value="OxRdtase_FAD/NAD-bd"/>
</dbReference>
<protein>
    <recommendedName>
        <fullName evidence="12">Methionine synthase reductase</fullName>
        <ecNumber evidence="11">1.16.1.8</ecNumber>
    </recommendedName>
</protein>
<feature type="domain" description="Flavodoxin-like" evidence="13">
    <location>
        <begin position="3"/>
        <end position="156"/>
    </location>
</feature>
<comment type="caution">
    <text evidence="15">The sequence shown here is derived from an EMBL/GenBank/DDBJ whole genome shotgun (WGS) entry which is preliminary data.</text>
</comment>
<evidence type="ECO:0000256" key="10">
    <source>
        <dbReference type="ARBA" id="ARBA00023167"/>
    </source>
</evidence>
<proteinExistence type="predicted"/>
<dbReference type="Pfam" id="PF00667">
    <property type="entry name" value="FAD_binding_1"/>
    <property type="match status" value="1"/>
</dbReference>
<dbReference type="Gene3D" id="2.40.30.10">
    <property type="entry name" value="Translation factors"/>
    <property type="match status" value="1"/>
</dbReference>
<dbReference type="SUPFAM" id="SSF52343">
    <property type="entry name" value="Ferredoxin reductase-like, C-terminal NADP-linked domain"/>
    <property type="match status" value="1"/>
</dbReference>
<dbReference type="InterPro" id="IPR029039">
    <property type="entry name" value="Flavoprotein-like_sf"/>
</dbReference>
<dbReference type="AlphaFoldDB" id="A0A5J4YWV3"/>
<accession>A0A5J4YWV3</accession>
<dbReference type="SUPFAM" id="SSF52218">
    <property type="entry name" value="Flavoproteins"/>
    <property type="match status" value="1"/>
</dbReference>
<dbReference type="Pfam" id="PF00258">
    <property type="entry name" value="Flavodoxin_1"/>
    <property type="match status" value="1"/>
</dbReference>
<dbReference type="InterPro" id="IPR017938">
    <property type="entry name" value="Riboflavin_synthase-like_b-brl"/>
</dbReference>
<dbReference type="Gene3D" id="3.40.50.360">
    <property type="match status" value="1"/>
</dbReference>
<keyword evidence="6" id="KW-0949">S-adenosyl-L-methionine</keyword>
<evidence type="ECO:0000259" key="14">
    <source>
        <dbReference type="PROSITE" id="PS51384"/>
    </source>
</evidence>
<dbReference type="Gene3D" id="1.20.990.10">
    <property type="entry name" value="NADPH-cytochrome p450 Reductase, Chain A, domain 3"/>
    <property type="match status" value="1"/>
</dbReference>
<keyword evidence="16" id="KW-1185">Reference proteome</keyword>
<dbReference type="InterPro" id="IPR001709">
    <property type="entry name" value="Flavoprot_Pyr_Nucl_cyt_Rdtase"/>
</dbReference>
<dbReference type="InterPro" id="IPR039261">
    <property type="entry name" value="FNR_nucleotide-bd"/>
</dbReference>
<dbReference type="GO" id="GO:0050660">
    <property type="term" value="F:flavin adenine dinucleotide binding"/>
    <property type="evidence" value="ECO:0007669"/>
    <property type="project" value="TreeGrafter"/>
</dbReference>
<dbReference type="GO" id="GO:0005829">
    <property type="term" value="C:cytosol"/>
    <property type="evidence" value="ECO:0007669"/>
    <property type="project" value="TreeGrafter"/>
</dbReference>
<reference evidence="16" key="1">
    <citation type="journal article" date="2019" name="Nat. Commun.">
        <title>Expansion of phycobilisome linker gene families in mesophilic red algae.</title>
        <authorList>
            <person name="Lee J."/>
            <person name="Kim D."/>
            <person name="Bhattacharya D."/>
            <person name="Yoon H.S."/>
        </authorList>
    </citation>
    <scope>NUCLEOTIDE SEQUENCE [LARGE SCALE GENOMIC DNA]</scope>
    <source>
        <strain evidence="16">CCMP 1328</strain>
    </source>
</reference>
<dbReference type="PRINTS" id="PR00369">
    <property type="entry name" value="FLAVODOXIN"/>
</dbReference>
<keyword evidence="10" id="KW-0486">Methionine biosynthesis</keyword>